<dbReference type="AlphaFoldDB" id="A0A1Y1UWQ8"/>
<proteinExistence type="predicted"/>
<feature type="transmembrane region" description="Helical" evidence="1">
    <location>
        <begin position="251"/>
        <end position="280"/>
    </location>
</feature>
<reference evidence="2 3" key="1">
    <citation type="submission" date="2016-08" db="EMBL/GenBank/DDBJ databases">
        <title>Genomes of anaerobic fungi encode conserved fungal cellulosomes for biomass hydrolysis.</title>
        <authorList>
            <consortium name="DOE Joint Genome Institute"/>
            <person name="Haitjema C.H."/>
            <person name="Gilmore S.P."/>
            <person name="Henske J.K."/>
            <person name="Solomon K.V."/>
            <person name="De Groot R."/>
            <person name="Kuo A."/>
            <person name="Mondo S.J."/>
            <person name="Salamov A.A."/>
            <person name="Labutti K."/>
            <person name="Zhao Z."/>
            <person name="Chiniquy J."/>
            <person name="Barry K."/>
            <person name="Brewer H.M."/>
            <person name="Purvine S.O."/>
            <person name="Wright A.T."/>
            <person name="Boxma B."/>
            <person name="Van Alen T."/>
            <person name="Hackstein J.H."/>
            <person name="Baker S.E."/>
            <person name="Grigoriev I.V."/>
            <person name="O'Malley M.A."/>
        </authorList>
    </citation>
    <scope>NUCLEOTIDE SEQUENCE [LARGE SCALE GENOMIC DNA]</scope>
    <source>
        <strain evidence="3">finn</strain>
    </source>
</reference>
<sequence>MCTSSSFNALNTNNTIISTTVQSELLTSPVPIINSNILNSTSILQQNTSTPLDSCIINNSSIAKHDSVILNNTEINSLDTITQKIYIIINNITNQILNNPITNNTIIDNTININNTTSHNESSCAINATLCNQATTNNTILFYTSPNTSIIENNANTIDVNTATPQTNEQTQIPAVNNSCIISNNLYSNNLTIPILSKDHSLSLPSISQTTPKPININNSKHYYSLINLNETDIPPSLDSNDANRSNIIQLLFTAGICVCSLVCGVAVLTSIVFALFSMIEVLGDV</sequence>
<name>A0A1Y1UWQ8_9FUNG</name>
<dbReference type="EMBL" id="MCFH01000074">
    <property type="protein sequence ID" value="ORX41938.1"/>
    <property type="molecule type" value="Genomic_DNA"/>
</dbReference>
<dbReference type="Proteomes" id="UP000193719">
    <property type="component" value="Unassembled WGS sequence"/>
</dbReference>
<keyword evidence="1" id="KW-0812">Transmembrane</keyword>
<keyword evidence="1" id="KW-1133">Transmembrane helix</keyword>
<organism evidence="2 3">
    <name type="scientific">Piromyces finnis</name>
    <dbReference type="NCBI Taxonomy" id="1754191"/>
    <lineage>
        <taxon>Eukaryota</taxon>
        <taxon>Fungi</taxon>
        <taxon>Fungi incertae sedis</taxon>
        <taxon>Chytridiomycota</taxon>
        <taxon>Chytridiomycota incertae sedis</taxon>
        <taxon>Neocallimastigomycetes</taxon>
        <taxon>Neocallimastigales</taxon>
        <taxon>Neocallimastigaceae</taxon>
        <taxon>Piromyces</taxon>
    </lineage>
</organism>
<keyword evidence="3" id="KW-1185">Reference proteome</keyword>
<evidence type="ECO:0000313" key="3">
    <source>
        <dbReference type="Proteomes" id="UP000193719"/>
    </source>
</evidence>
<evidence type="ECO:0000256" key="1">
    <source>
        <dbReference type="SAM" id="Phobius"/>
    </source>
</evidence>
<comment type="caution">
    <text evidence="2">The sequence shown here is derived from an EMBL/GenBank/DDBJ whole genome shotgun (WGS) entry which is preliminary data.</text>
</comment>
<keyword evidence="1" id="KW-0472">Membrane</keyword>
<accession>A0A1Y1UWQ8</accession>
<evidence type="ECO:0000313" key="2">
    <source>
        <dbReference type="EMBL" id="ORX41938.1"/>
    </source>
</evidence>
<gene>
    <name evidence="2" type="ORF">BCR36DRAFT_374873</name>
</gene>
<reference evidence="2 3" key="2">
    <citation type="submission" date="2016-08" db="EMBL/GenBank/DDBJ databases">
        <title>Pervasive Adenine N6-methylation of Active Genes in Fungi.</title>
        <authorList>
            <consortium name="DOE Joint Genome Institute"/>
            <person name="Mondo S.J."/>
            <person name="Dannebaum R.O."/>
            <person name="Kuo R.C."/>
            <person name="Labutti K."/>
            <person name="Haridas S."/>
            <person name="Kuo A."/>
            <person name="Salamov A."/>
            <person name="Ahrendt S.R."/>
            <person name="Lipzen A."/>
            <person name="Sullivan W."/>
            <person name="Andreopoulos W.B."/>
            <person name="Clum A."/>
            <person name="Lindquist E."/>
            <person name="Daum C."/>
            <person name="Ramamoorthy G.K."/>
            <person name="Gryganskyi A."/>
            <person name="Culley D."/>
            <person name="Magnuson J.K."/>
            <person name="James T.Y."/>
            <person name="O'Malley M.A."/>
            <person name="Stajich J.E."/>
            <person name="Spatafora J.W."/>
            <person name="Visel A."/>
            <person name="Grigoriev I.V."/>
        </authorList>
    </citation>
    <scope>NUCLEOTIDE SEQUENCE [LARGE SCALE GENOMIC DNA]</scope>
    <source>
        <strain evidence="3">finn</strain>
    </source>
</reference>
<protein>
    <submittedName>
        <fullName evidence="2">Uncharacterized protein</fullName>
    </submittedName>
</protein>